<proteinExistence type="predicted"/>
<protein>
    <submittedName>
        <fullName evidence="2">Ribonuclease H</fullName>
    </submittedName>
</protein>
<sequence>MEVLSGLRTKIRFWWSVHEEGPTTYQEFLARAEKYISAEEATYDQENDRSDRRDNVKNKEKDLKSEKKENPNKALEFQHPARSYEGKLVRAKLKEVLQIPPLRWTRHRRLPRLERRNRKSHKARSPERVLGTTPWRSWRKSIPGGVKRQRCKLSREAHNSYQVLSGTTANLDAEKFSFSKEDASHVLQPHSDTLVIIMPVSEVNIHRTLLDDGSYVNVQYLRTFKQMDIDARHVSPFSKPLQEFTEDYVNPKGQIVLVVELGLPHYHRRIIADFVIVDLPSNYNAILG</sequence>
<dbReference type="PANTHER" id="PTHR33240:SF15">
    <property type="entry name" value="GAG-PRO-LIKE PROTEIN"/>
    <property type="match status" value="1"/>
</dbReference>
<reference evidence="3" key="1">
    <citation type="submission" date="2024-07" db="EMBL/GenBank/DDBJ databases">
        <title>Two chromosome-level genome assemblies of Korean endemic species Abeliophyllum distichum and Forsythia ovata (Oleaceae).</title>
        <authorList>
            <person name="Jang H."/>
        </authorList>
    </citation>
    <scope>NUCLEOTIDE SEQUENCE [LARGE SCALE GENOMIC DNA]</scope>
</reference>
<organism evidence="2 3">
    <name type="scientific">Abeliophyllum distichum</name>
    <dbReference type="NCBI Taxonomy" id="126358"/>
    <lineage>
        <taxon>Eukaryota</taxon>
        <taxon>Viridiplantae</taxon>
        <taxon>Streptophyta</taxon>
        <taxon>Embryophyta</taxon>
        <taxon>Tracheophyta</taxon>
        <taxon>Spermatophyta</taxon>
        <taxon>Magnoliopsida</taxon>
        <taxon>eudicotyledons</taxon>
        <taxon>Gunneridae</taxon>
        <taxon>Pentapetalae</taxon>
        <taxon>asterids</taxon>
        <taxon>lamiids</taxon>
        <taxon>Lamiales</taxon>
        <taxon>Oleaceae</taxon>
        <taxon>Forsythieae</taxon>
        <taxon>Abeliophyllum</taxon>
    </lineage>
</organism>
<name>A0ABD1QWE9_9LAMI</name>
<gene>
    <name evidence="2" type="ORF">Adt_33508</name>
</gene>
<accession>A0ABD1QWE9</accession>
<evidence type="ECO:0000313" key="3">
    <source>
        <dbReference type="Proteomes" id="UP001604336"/>
    </source>
</evidence>
<dbReference type="Proteomes" id="UP001604336">
    <property type="component" value="Unassembled WGS sequence"/>
</dbReference>
<feature type="compositionally biased region" description="Basic and acidic residues" evidence="1">
    <location>
        <begin position="46"/>
        <end position="71"/>
    </location>
</feature>
<dbReference type="PANTHER" id="PTHR33240">
    <property type="entry name" value="OS08G0508500 PROTEIN"/>
    <property type="match status" value="1"/>
</dbReference>
<evidence type="ECO:0000256" key="1">
    <source>
        <dbReference type="SAM" id="MobiDB-lite"/>
    </source>
</evidence>
<keyword evidence="3" id="KW-1185">Reference proteome</keyword>
<comment type="caution">
    <text evidence="2">The sequence shown here is derived from an EMBL/GenBank/DDBJ whole genome shotgun (WGS) entry which is preliminary data.</text>
</comment>
<dbReference type="EMBL" id="JBFOLK010000010">
    <property type="protein sequence ID" value="KAL2480542.1"/>
    <property type="molecule type" value="Genomic_DNA"/>
</dbReference>
<feature type="region of interest" description="Disordered" evidence="1">
    <location>
        <begin position="41"/>
        <end position="79"/>
    </location>
</feature>
<evidence type="ECO:0000313" key="2">
    <source>
        <dbReference type="EMBL" id="KAL2480542.1"/>
    </source>
</evidence>
<dbReference type="AlphaFoldDB" id="A0ABD1QWE9"/>